<protein>
    <recommendedName>
        <fullName evidence="12 13">Transcription-repair-coupling factor</fullName>
        <shortName evidence="13">TRCF</shortName>
        <ecNumber evidence="13">3.6.4.-</ecNumber>
    </recommendedName>
</protein>
<dbReference type="InterPro" id="IPR014001">
    <property type="entry name" value="Helicase_ATP-bd"/>
</dbReference>
<dbReference type="SMART" id="SM01058">
    <property type="entry name" value="CarD_TRCF"/>
    <property type="match status" value="1"/>
</dbReference>
<dbReference type="RefSeq" id="WP_306763607.1">
    <property type="nucleotide sequence ID" value="NZ_CP118224.1"/>
</dbReference>
<keyword evidence="2 13" id="KW-0963">Cytoplasm</keyword>
<dbReference type="GO" id="GO:0006355">
    <property type="term" value="P:regulation of DNA-templated transcription"/>
    <property type="evidence" value="ECO:0007669"/>
    <property type="project" value="UniProtKB-UniRule"/>
</dbReference>
<sequence length="1145" mass="127471">MIEISSPVPKPRASLGGLIGSSLALAIASQVKRQSQRVLLVVPDTPTALRLEQEVRHLLADDALPVRLLPDWETLPFDQFSPHQDIISQRLETLYGLPALSRGLLIVPVTTLMLRTPPRAWLEQNSLLLKVGDRLDLHHLRQRLEQAGYRAVEQVLEHGEFAARGALLDLFPMGAEEPVRIDFFDDEIDTLRPFDPDSQRSKDKVKEVRLLPAREFPTDSAAIERFRGQYRERFQLRNEPESLYHRVSQGQLPPGIEYYFPLFFEQTQTLFDALPENMQVLAVGDIEPAAQAFWRDVNERYEDRRHDLLRPLLAPDELYLKPDALMHQLNRWPRLQLSQSPVPEKGDRVNAPVRALPELEVEHQKTEPLARLLGFCQQFAGRVLFSVESAGRREALTELLAGSPLRLTPVDSLNDFANSKDKIGLLVGPLAQGFVLGEEFALICEGDLLGGRVIQRRRREKSASLSPDTLIRNLAELSIGQPVVHLDHGVGRYMGLQSLDAGGMKSEYLTLEYAGGDRLYVPVTALHLVGRYSGADEPTLNRLGNDAWARAKRKAAEKVRDVAAELLDVYARRAAQPGQAIAHDKNAYRQFCDAFPFEETDDQLKAINAVLTDMTQPRAMDRLVCGDVGFGKTEVAMRAAFVAVHGGKQVAVLVPTTLLAQQHYDNFRDRFANWPVKVELISRFKTGKEQDKALEGLADGSIDIVIGTHKLLSQDVRFKDLGLLIVDEEHRFGVRQKDKIKALRADVDILTLTATPIPRTLNMAMGGMRDLSIIATPPAKRLAVKTFVRESDPTVVREAILRELKRGGQVYYLHNEVQTIENSLDALRTLVPEARIGIAHGQMRERELEKVMSDFYHQRFNVLLCSTIIETGIDVPSANTIIMDRADKLGLAQLHQLRGRVGRSHHQAYAYLLTPHPKRMTTDAKKRLEAIAALEDLGAGFALATHDLEIRGAGELLGDEQSGQITAIGFSLYMEMLEQAVKALQSGKEPALDKLLGSQTEIELRLPALLPDDYIPDVNMRLSMYKRIAAADSDAALRELQVELIDRFGLLPEPGKNLIALSALKAKASALGIEKIDAGPQGGTISFGQDARVDPGYLVGLLQSQPRIYKMEGPSKLRFAIPSADAKARLALVGDMLNEFAAHQA</sequence>
<dbReference type="InterPro" id="IPR047112">
    <property type="entry name" value="RecG/Mfd"/>
</dbReference>
<dbReference type="AlphaFoldDB" id="A0AA50KSV1"/>
<evidence type="ECO:0000256" key="3">
    <source>
        <dbReference type="ARBA" id="ARBA00022741"/>
    </source>
</evidence>
<comment type="subcellular location">
    <subcellularLocation>
        <location evidence="1 13">Cytoplasm</location>
    </subcellularLocation>
</comment>
<dbReference type="InterPro" id="IPR005118">
    <property type="entry name" value="TRCF_C"/>
</dbReference>
<dbReference type="EMBL" id="CP118224">
    <property type="protein sequence ID" value="WMC12377.1"/>
    <property type="molecule type" value="Genomic_DNA"/>
</dbReference>
<dbReference type="Gene3D" id="3.40.50.11140">
    <property type="match status" value="1"/>
</dbReference>
<dbReference type="Pfam" id="PF17757">
    <property type="entry name" value="UvrB_inter"/>
    <property type="match status" value="1"/>
</dbReference>
<keyword evidence="5 13" id="KW-0378">Hydrolase</keyword>
<dbReference type="InterPro" id="IPR011545">
    <property type="entry name" value="DEAD/DEAH_box_helicase_dom"/>
</dbReference>
<dbReference type="CDD" id="cd18810">
    <property type="entry name" value="SF2_C_TRCF"/>
    <property type="match status" value="1"/>
</dbReference>
<dbReference type="PANTHER" id="PTHR47964:SF1">
    <property type="entry name" value="ATP-DEPENDENT DNA HELICASE HOMOLOG RECG, CHLOROPLASTIC"/>
    <property type="match status" value="1"/>
</dbReference>
<comment type="function">
    <text evidence="13">Couples transcription and DNA repair by recognizing RNA polymerase (RNAP) stalled at DNA lesions. Mediates ATP-dependent release of RNAP and its truncated transcript from the DNA, and recruitment of nucleotide excision repair machinery to the damaged site.</text>
</comment>
<organism evidence="16 17">
    <name type="scientific">Oceanimonas pelagia</name>
    <dbReference type="NCBI Taxonomy" id="3028314"/>
    <lineage>
        <taxon>Bacteria</taxon>
        <taxon>Pseudomonadati</taxon>
        <taxon>Pseudomonadota</taxon>
        <taxon>Gammaproteobacteria</taxon>
        <taxon>Aeromonadales</taxon>
        <taxon>Aeromonadaceae</taxon>
        <taxon>Oceanimonas</taxon>
    </lineage>
</organism>
<dbReference type="FunFam" id="3.40.50.300:FF:000300">
    <property type="entry name" value="Transcription-repair-coupling factor"/>
    <property type="match status" value="1"/>
</dbReference>
<dbReference type="InterPro" id="IPR003711">
    <property type="entry name" value="CarD-like/TRCF_RID"/>
</dbReference>
<dbReference type="SUPFAM" id="SSF141259">
    <property type="entry name" value="CarD-like"/>
    <property type="match status" value="1"/>
</dbReference>
<dbReference type="InterPro" id="IPR048635">
    <property type="entry name" value="MFD_D3"/>
</dbReference>
<dbReference type="PANTHER" id="PTHR47964">
    <property type="entry name" value="ATP-DEPENDENT DNA HELICASE HOMOLOG RECG, CHLOROPLASTIC"/>
    <property type="match status" value="1"/>
</dbReference>
<evidence type="ECO:0000256" key="6">
    <source>
        <dbReference type="ARBA" id="ARBA00022806"/>
    </source>
</evidence>
<dbReference type="NCBIfam" id="TIGR00580">
    <property type="entry name" value="mfd"/>
    <property type="match status" value="1"/>
</dbReference>
<dbReference type="HAMAP" id="MF_00969">
    <property type="entry name" value="TRCF"/>
    <property type="match status" value="1"/>
</dbReference>
<dbReference type="PROSITE" id="PS51192">
    <property type="entry name" value="HELICASE_ATP_BIND_1"/>
    <property type="match status" value="1"/>
</dbReference>
<gene>
    <name evidence="13 16" type="primary">mfd</name>
    <name evidence="16" type="ORF">PU634_08435</name>
</gene>
<evidence type="ECO:0000256" key="9">
    <source>
        <dbReference type="ARBA" id="ARBA00023204"/>
    </source>
</evidence>
<evidence type="ECO:0000259" key="14">
    <source>
        <dbReference type="PROSITE" id="PS51192"/>
    </source>
</evidence>
<dbReference type="SMART" id="SM00490">
    <property type="entry name" value="HELICc"/>
    <property type="match status" value="1"/>
</dbReference>
<dbReference type="InterPro" id="IPR001650">
    <property type="entry name" value="Helicase_C-like"/>
</dbReference>
<evidence type="ECO:0000256" key="12">
    <source>
        <dbReference type="ARBA" id="ARBA00070128"/>
    </source>
</evidence>
<dbReference type="EC" id="3.6.4.-" evidence="13"/>
<keyword evidence="4 13" id="KW-0227">DNA damage</keyword>
<evidence type="ECO:0000313" key="17">
    <source>
        <dbReference type="Proteomes" id="UP001223802"/>
    </source>
</evidence>
<evidence type="ECO:0000313" key="16">
    <source>
        <dbReference type="EMBL" id="WMC12377.1"/>
    </source>
</evidence>
<keyword evidence="17" id="KW-1185">Reference proteome</keyword>
<dbReference type="GO" id="GO:0016787">
    <property type="term" value="F:hydrolase activity"/>
    <property type="evidence" value="ECO:0007669"/>
    <property type="project" value="UniProtKB-KW"/>
</dbReference>
<dbReference type="FunFam" id="3.40.50.300:FF:000546">
    <property type="entry name" value="Transcription-repair-coupling factor"/>
    <property type="match status" value="1"/>
</dbReference>
<dbReference type="PROSITE" id="PS51194">
    <property type="entry name" value="HELICASE_CTER"/>
    <property type="match status" value="1"/>
</dbReference>
<dbReference type="Pfam" id="PF03461">
    <property type="entry name" value="TRCF"/>
    <property type="match status" value="1"/>
</dbReference>
<dbReference type="GO" id="GO:0005524">
    <property type="term" value="F:ATP binding"/>
    <property type="evidence" value="ECO:0007669"/>
    <property type="project" value="UniProtKB-UniRule"/>
</dbReference>
<evidence type="ECO:0000256" key="4">
    <source>
        <dbReference type="ARBA" id="ARBA00022763"/>
    </source>
</evidence>
<dbReference type="KEGG" id="ope:PU634_08435"/>
<dbReference type="Gene3D" id="2.40.10.170">
    <property type="match status" value="1"/>
</dbReference>
<dbReference type="Pfam" id="PF00271">
    <property type="entry name" value="Helicase_C"/>
    <property type="match status" value="1"/>
</dbReference>
<dbReference type="SMART" id="SM00982">
    <property type="entry name" value="TRCF"/>
    <property type="match status" value="1"/>
</dbReference>
<dbReference type="GO" id="GO:0003684">
    <property type="term" value="F:damaged DNA binding"/>
    <property type="evidence" value="ECO:0007669"/>
    <property type="project" value="InterPro"/>
</dbReference>
<feature type="domain" description="Helicase ATP-binding" evidence="14">
    <location>
        <begin position="613"/>
        <end position="774"/>
    </location>
</feature>
<evidence type="ECO:0000256" key="2">
    <source>
        <dbReference type="ARBA" id="ARBA00022490"/>
    </source>
</evidence>
<reference evidence="16 17" key="1">
    <citation type="submission" date="2023-02" db="EMBL/GenBank/DDBJ databases">
        <title>Complete genome sequence of a novel bacterium Oceanimonas sp. NTOU-MSR1 isolated from marine coast sediment.</title>
        <authorList>
            <person name="Yang H.-T."/>
            <person name="Chen Y.-L."/>
            <person name="Ho Y.-N."/>
        </authorList>
    </citation>
    <scope>NUCLEOTIDE SEQUENCE [LARGE SCALE GENOMIC DNA]</scope>
    <source>
        <strain evidence="16 17">NTOU-MSR1</strain>
    </source>
</reference>
<evidence type="ECO:0000256" key="5">
    <source>
        <dbReference type="ARBA" id="ARBA00022801"/>
    </source>
</evidence>
<evidence type="ECO:0000259" key="15">
    <source>
        <dbReference type="PROSITE" id="PS51194"/>
    </source>
</evidence>
<dbReference type="GO" id="GO:0005737">
    <property type="term" value="C:cytoplasm"/>
    <property type="evidence" value="ECO:0007669"/>
    <property type="project" value="UniProtKB-SubCell"/>
</dbReference>
<name>A0AA50KSV1_9GAMM</name>
<dbReference type="SMART" id="SM00487">
    <property type="entry name" value="DEXDc"/>
    <property type="match status" value="1"/>
</dbReference>
<evidence type="ECO:0000256" key="13">
    <source>
        <dbReference type="HAMAP-Rule" id="MF_00969"/>
    </source>
</evidence>
<proteinExistence type="inferred from homology"/>
<keyword evidence="6" id="KW-0347">Helicase</keyword>
<dbReference type="SUPFAM" id="SSF143517">
    <property type="entry name" value="TRCF domain-like"/>
    <property type="match status" value="1"/>
</dbReference>
<accession>A0AA50KSV1</accession>
<keyword evidence="9 13" id="KW-0234">DNA repair</keyword>
<comment type="similarity">
    <text evidence="10 13">In the N-terminal section; belongs to the UvrB family.</text>
</comment>
<dbReference type="Gene3D" id="3.90.1150.50">
    <property type="entry name" value="Transcription-repair-coupling factor, D7 domain"/>
    <property type="match status" value="1"/>
</dbReference>
<dbReference type="Pfam" id="PF02559">
    <property type="entry name" value="CarD_TRCF_RID"/>
    <property type="match status" value="1"/>
</dbReference>
<dbReference type="InterPro" id="IPR037235">
    <property type="entry name" value="TRCF-like_C_D7"/>
</dbReference>
<dbReference type="Pfam" id="PF21132">
    <property type="entry name" value="MFD_D3"/>
    <property type="match status" value="1"/>
</dbReference>
<keyword evidence="3 13" id="KW-0547">Nucleotide-binding</keyword>
<dbReference type="CDD" id="cd17991">
    <property type="entry name" value="DEXHc_TRCF"/>
    <property type="match status" value="1"/>
</dbReference>
<dbReference type="Gene3D" id="3.30.2060.10">
    <property type="entry name" value="Penicillin-binding protein 1b domain"/>
    <property type="match status" value="1"/>
</dbReference>
<dbReference type="InterPro" id="IPR036101">
    <property type="entry name" value="CarD-like/TRCF_RID_sf"/>
</dbReference>
<evidence type="ECO:0000256" key="7">
    <source>
        <dbReference type="ARBA" id="ARBA00022840"/>
    </source>
</evidence>
<dbReference type="Gene3D" id="3.40.50.11180">
    <property type="match status" value="1"/>
</dbReference>
<dbReference type="Pfam" id="PF00270">
    <property type="entry name" value="DEAD"/>
    <property type="match status" value="1"/>
</dbReference>
<evidence type="ECO:0000256" key="1">
    <source>
        <dbReference type="ARBA" id="ARBA00004496"/>
    </source>
</evidence>
<evidence type="ECO:0000256" key="10">
    <source>
        <dbReference type="ARBA" id="ARBA00061104"/>
    </source>
</evidence>
<keyword evidence="8 13" id="KW-0238">DNA-binding</keyword>
<keyword evidence="7 13" id="KW-0067">ATP-binding</keyword>
<evidence type="ECO:0000256" key="11">
    <source>
        <dbReference type="ARBA" id="ARBA00061399"/>
    </source>
</evidence>
<dbReference type="NCBIfam" id="NF007966">
    <property type="entry name" value="PRK10689.1"/>
    <property type="match status" value="1"/>
</dbReference>
<dbReference type="InterPro" id="IPR041471">
    <property type="entry name" value="UvrB_inter"/>
</dbReference>
<dbReference type="GO" id="GO:0003678">
    <property type="term" value="F:DNA helicase activity"/>
    <property type="evidence" value="ECO:0007669"/>
    <property type="project" value="TreeGrafter"/>
</dbReference>
<feature type="domain" description="Helicase C-terminal" evidence="15">
    <location>
        <begin position="796"/>
        <end position="949"/>
    </location>
</feature>
<comment type="similarity">
    <text evidence="11 13">In the C-terminal section; belongs to the helicase family. RecG subfamily.</text>
</comment>
<dbReference type="GO" id="GO:0000716">
    <property type="term" value="P:transcription-coupled nucleotide-excision repair, DNA damage recognition"/>
    <property type="evidence" value="ECO:0007669"/>
    <property type="project" value="UniProtKB-UniRule"/>
</dbReference>
<dbReference type="InterPro" id="IPR004576">
    <property type="entry name" value="Mfd"/>
</dbReference>
<dbReference type="Gene3D" id="3.40.50.300">
    <property type="entry name" value="P-loop containing nucleotide triphosphate hydrolases"/>
    <property type="match status" value="2"/>
</dbReference>
<dbReference type="Proteomes" id="UP001223802">
    <property type="component" value="Chromosome"/>
</dbReference>
<dbReference type="SUPFAM" id="SSF52540">
    <property type="entry name" value="P-loop containing nucleoside triphosphate hydrolases"/>
    <property type="match status" value="4"/>
</dbReference>
<dbReference type="InterPro" id="IPR027417">
    <property type="entry name" value="P-loop_NTPase"/>
</dbReference>
<evidence type="ECO:0000256" key="8">
    <source>
        <dbReference type="ARBA" id="ARBA00023125"/>
    </source>
</evidence>